<accession>A0A8H6EE89</accession>
<dbReference type="Proteomes" id="UP000531561">
    <property type="component" value="Unassembled WGS sequence"/>
</dbReference>
<dbReference type="RefSeq" id="XP_037187842.1">
    <property type="nucleotide sequence ID" value="XM_037342184.1"/>
</dbReference>
<keyword evidence="2" id="KW-1185">Reference proteome</keyword>
<name>A0A8H6EE89_9HELO</name>
<protein>
    <submittedName>
        <fullName evidence="1">Uncharacterized protein</fullName>
    </submittedName>
</protein>
<evidence type="ECO:0000313" key="2">
    <source>
        <dbReference type="Proteomes" id="UP000531561"/>
    </source>
</evidence>
<comment type="caution">
    <text evidence="1">The sequence shown here is derived from an EMBL/GenBank/DDBJ whole genome shotgun (WGS) entry which is preliminary data.</text>
</comment>
<reference evidence="1 2" key="1">
    <citation type="journal article" date="2020" name="Phytopathology">
        <title>A high-quality genome resource of Botrytis fragariae, a new and rapidly spreading fungal pathogen causing strawberry gray mold in the U.S.A.</title>
        <authorList>
            <person name="Wu Y."/>
            <person name="Saski C.A."/>
            <person name="Schnabel G."/>
            <person name="Xiao S."/>
            <person name="Hu M."/>
        </authorList>
    </citation>
    <scope>NUCLEOTIDE SEQUENCE [LARGE SCALE GENOMIC DNA]</scope>
    <source>
        <strain evidence="1 2">BVB16</strain>
    </source>
</reference>
<dbReference type="AlphaFoldDB" id="A0A8H6EE89"/>
<dbReference type="GeneID" id="59265876"/>
<gene>
    <name evidence="1" type="ORF">Bfra_011858</name>
</gene>
<proteinExistence type="predicted"/>
<evidence type="ECO:0000313" key="1">
    <source>
        <dbReference type="EMBL" id="KAF5868893.1"/>
    </source>
</evidence>
<dbReference type="EMBL" id="JABFCT010000019">
    <property type="protein sequence ID" value="KAF5868893.1"/>
    <property type="molecule type" value="Genomic_DNA"/>
</dbReference>
<organism evidence="1 2">
    <name type="scientific">Botrytis fragariae</name>
    <dbReference type="NCBI Taxonomy" id="1964551"/>
    <lineage>
        <taxon>Eukaryota</taxon>
        <taxon>Fungi</taxon>
        <taxon>Dikarya</taxon>
        <taxon>Ascomycota</taxon>
        <taxon>Pezizomycotina</taxon>
        <taxon>Leotiomycetes</taxon>
        <taxon>Helotiales</taxon>
        <taxon>Sclerotiniaceae</taxon>
        <taxon>Botrytis</taxon>
    </lineage>
</organism>
<sequence length="112" mass="12467">MAAVNVTLTETHRRNTNFILKVLVSHIHPSSNQYLRSVQSPLLLSSLHVLTFLSLPFIAGNHANFALISTTYTGERHQHLYPSGETYDQVPSYYASVSTQQAVLNGKQRISA</sequence>